<dbReference type="RefSeq" id="WP_274338738.1">
    <property type="nucleotide sequence ID" value="NZ_CP118109.1"/>
</dbReference>
<accession>A0ABY7XHB8</accession>
<evidence type="ECO:0000313" key="2">
    <source>
        <dbReference type="Proteomes" id="UP001221519"/>
    </source>
</evidence>
<proteinExistence type="predicted"/>
<keyword evidence="2" id="KW-1185">Reference proteome</keyword>
<reference evidence="1 2" key="1">
    <citation type="submission" date="2023-02" db="EMBL/GenBank/DDBJ databases">
        <title>Pathogen: clinical or host-associated sample.</title>
        <authorList>
            <person name="Hergert J."/>
            <person name="Casey R."/>
            <person name="Wagner J."/>
            <person name="Young E.L."/>
            <person name="Oakeson K.F."/>
        </authorList>
    </citation>
    <scope>NUCLEOTIDE SEQUENCE [LARGE SCALE GENOMIC DNA]</scope>
    <source>
        <strain evidence="1 2">2022CK-00829</strain>
        <plasmid evidence="1 2">unnamed1</plasmid>
    </source>
</reference>
<keyword evidence="1" id="KW-0614">Plasmid</keyword>
<gene>
    <name evidence="1" type="ORF">PUW25_25410</name>
</gene>
<sequence>MMRSNEPYQRVSNHDPVYNGAAYGALAGAASMGVVHAGAKGASLISAARSAKKDSTPLLPEYGSTKKTAKAVGVGGKVERGYGKVFGGGWKKAGFYAGAAVLGGGIGAGIDYMSD</sequence>
<organism evidence="1 2">
    <name type="scientific">Paenibacillus urinalis</name>
    <dbReference type="NCBI Taxonomy" id="521520"/>
    <lineage>
        <taxon>Bacteria</taxon>
        <taxon>Bacillati</taxon>
        <taxon>Bacillota</taxon>
        <taxon>Bacilli</taxon>
        <taxon>Bacillales</taxon>
        <taxon>Paenibacillaceae</taxon>
        <taxon>Paenibacillus</taxon>
    </lineage>
</organism>
<dbReference type="EMBL" id="CP118109">
    <property type="protein sequence ID" value="WDI05149.1"/>
    <property type="molecule type" value="Genomic_DNA"/>
</dbReference>
<dbReference type="Proteomes" id="UP001221519">
    <property type="component" value="Plasmid unnamed1"/>
</dbReference>
<protein>
    <submittedName>
        <fullName evidence="1">Uncharacterized protein</fullName>
    </submittedName>
</protein>
<geneLocation type="plasmid" evidence="1 2">
    <name>unnamed1</name>
</geneLocation>
<name>A0ABY7XHB8_9BACL</name>
<evidence type="ECO:0000313" key="1">
    <source>
        <dbReference type="EMBL" id="WDI05149.1"/>
    </source>
</evidence>